<comment type="caution">
    <text evidence="1">The sequence shown here is derived from an EMBL/GenBank/DDBJ whole genome shotgun (WGS) entry which is preliminary data.</text>
</comment>
<proteinExistence type="predicted"/>
<evidence type="ECO:0000313" key="2">
    <source>
        <dbReference type="Proteomes" id="UP000187209"/>
    </source>
</evidence>
<accession>A0A1R2BHI3</accession>
<evidence type="ECO:0000313" key="1">
    <source>
        <dbReference type="EMBL" id="OMJ76243.1"/>
    </source>
</evidence>
<sequence length="213" mass="24896">MKISKTTVNIDKGHTRSISGPSYSTKLSTTTFIEKSSFSANNSYLERLRKRKERQAEAIDPHIAAKVVKSYLVPMIKYKSSSKLDQSKLMIDLNLIERLQTENERLREVITNINSANSYSAQQHYELQCEYDHLKDVMIVYESLLQCINFSMNQGIKHCSRLEKQLEYGKFHKTKSDIFRAEYIKKNKILSESLHEEKTLNNIRFIKSIFLNF</sequence>
<dbReference type="AlphaFoldDB" id="A0A1R2BHI3"/>
<dbReference type="Proteomes" id="UP000187209">
    <property type="component" value="Unassembled WGS sequence"/>
</dbReference>
<dbReference type="EMBL" id="MPUH01000642">
    <property type="protein sequence ID" value="OMJ76243.1"/>
    <property type="molecule type" value="Genomic_DNA"/>
</dbReference>
<keyword evidence="2" id="KW-1185">Reference proteome</keyword>
<protein>
    <submittedName>
        <fullName evidence="1">Uncharacterized protein</fullName>
    </submittedName>
</protein>
<organism evidence="1 2">
    <name type="scientific">Stentor coeruleus</name>
    <dbReference type="NCBI Taxonomy" id="5963"/>
    <lineage>
        <taxon>Eukaryota</taxon>
        <taxon>Sar</taxon>
        <taxon>Alveolata</taxon>
        <taxon>Ciliophora</taxon>
        <taxon>Postciliodesmatophora</taxon>
        <taxon>Heterotrichea</taxon>
        <taxon>Heterotrichida</taxon>
        <taxon>Stentoridae</taxon>
        <taxon>Stentor</taxon>
    </lineage>
</organism>
<name>A0A1R2BHI3_9CILI</name>
<reference evidence="1 2" key="1">
    <citation type="submission" date="2016-11" db="EMBL/GenBank/DDBJ databases">
        <title>The macronuclear genome of Stentor coeruleus: a giant cell with tiny introns.</title>
        <authorList>
            <person name="Slabodnick M."/>
            <person name="Ruby J.G."/>
            <person name="Reiff S.B."/>
            <person name="Swart E.C."/>
            <person name="Gosai S."/>
            <person name="Prabakaran S."/>
            <person name="Witkowska E."/>
            <person name="Larue G.E."/>
            <person name="Fisher S."/>
            <person name="Freeman R.M."/>
            <person name="Gunawardena J."/>
            <person name="Chu W."/>
            <person name="Stover N.A."/>
            <person name="Gregory B.D."/>
            <person name="Nowacki M."/>
            <person name="Derisi J."/>
            <person name="Roy S.W."/>
            <person name="Marshall W.F."/>
            <person name="Sood P."/>
        </authorList>
    </citation>
    <scope>NUCLEOTIDE SEQUENCE [LARGE SCALE GENOMIC DNA]</scope>
    <source>
        <strain evidence="1">WM001</strain>
    </source>
</reference>
<gene>
    <name evidence="1" type="ORF">SteCoe_24421</name>
</gene>